<reference evidence="2 3" key="1">
    <citation type="submission" date="2020-07" db="EMBL/GenBank/DDBJ databases">
        <title>non toxigenic Corynebacterium sp. nov from a clinical source.</title>
        <authorList>
            <person name="Bernier A.-M."/>
            <person name="Bernard K."/>
        </authorList>
    </citation>
    <scope>NUCLEOTIDE SEQUENCE [LARGE SCALE GENOMIC DNA]</scope>
    <source>
        <strain evidence="3">NML 93-0612</strain>
    </source>
</reference>
<dbReference type="GO" id="GO:0005886">
    <property type="term" value="C:plasma membrane"/>
    <property type="evidence" value="ECO:0007669"/>
    <property type="project" value="TreeGrafter"/>
</dbReference>
<dbReference type="InterPro" id="IPR051276">
    <property type="entry name" value="Saccharopine_DH-like_oxidrdct"/>
</dbReference>
<sequence length="387" mass="41824">MTRDFDIIVFGATSFVGKLTAQYLAREHGDLKIALAGRNWAKLQALQLPFPLLKADAANKSELDDLAKKTKVIISTVGPYTRYGDFLVDACAEHNTHYVDLCGEALFIRRVIDRWHGKTDAKIVHSCGFDSVPSDMGMFHLWLKSGRKEFSEVVMSVDKLQGGLSGGTVDSMREVSRDAKRMPKGGAILHSPYTLSPDHTKEPDLGEQPDFVARYIPLIKQWAGPFFMSMFNTRVVRRSNTLSGYRYGRALRYSEVAPTGEGLTGKLKAKALLGAVGAAFSAIMVDKLRKPLSAVVPEPGEGPAKLDDGGFTITHHGQALDGSYHSARVSAEGDPGYKVTAMMLGVAAVVLATSPAGLPEETGVLTPATGLGEPYLEALRAGGMYFS</sequence>
<evidence type="ECO:0000259" key="1">
    <source>
        <dbReference type="Pfam" id="PF03435"/>
    </source>
</evidence>
<gene>
    <name evidence="2" type="ORF">HW450_04760</name>
</gene>
<dbReference type="InterPro" id="IPR036291">
    <property type="entry name" value="NAD(P)-bd_dom_sf"/>
</dbReference>
<dbReference type="EMBL" id="CP059833">
    <property type="protein sequence ID" value="QMV86032.1"/>
    <property type="molecule type" value="Genomic_DNA"/>
</dbReference>
<accession>A0A7G5FHE1</accession>
<dbReference type="PANTHER" id="PTHR12286">
    <property type="entry name" value="SACCHAROPINE DEHYDROGENASE-LIKE OXIDOREDUCTASE"/>
    <property type="match status" value="1"/>
</dbReference>
<keyword evidence="3" id="KW-1185">Reference proteome</keyword>
<dbReference type="PANTHER" id="PTHR12286:SF5">
    <property type="entry name" value="SACCHAROPINE DEHYDROGENASE-LIKE OXIDOREDUCTASE"/>
    <property type="match status" value="1"/>
</dbReference>
<dbReference type="GO" id="GO:0009247">
    <property type="term" value="P:glycolipid biosynthetic process"/>
    <property type="evidence" value="ECO:0007669"/>
    <property type="project" value="TreeGrafter"/>
</dbReference>
<dbReference type="SUPFAM" id="SSF51735">
    <property type="entry name" value="NAD(P)-binding Rossmann-fold domains"/>
    <property type="match status" value="1"/>
</dbReference>
<feature type="domain" description="Saccharopine dehydrogenase NADP binding" evidence="1">
    <location>
        <begin position="7"/>
        <end position="102"/>
    </location>
</feature>
<dbReference type="Gene3D" id="3.40.50.720">
    <property type="entry name" value="NAD(P)-binding Rossmann-like Domain"/>
    <property type="match status" value="1"/>
</dbReference>
<dbReference type="Pfam" id="PF03435">
    <property type="entry name" value="Sacchrp_dh_NADP"/>
    <property type="match status" value="1"/>
</dbReference>
<name>A0A7G5FHE1_9CORY</name>
<evidence type="ECO:0000313" key="2">
    <source>
        <dbReference type="EMBL" id="QMV86032.1"/>
    </source>
</evidence>
<dbReference type="Proteomes" id="UP000515570">
    <property type="component" value="Chromosome"/>
</dbReference>
<protein>
    <submittedName>
        <fullName evidence="2">Saccharopine dehydrogenase NADP-binding domain-containing protein</fullName>
    </submittedName>
</protein>
<dbReference type="AlphaFoldDB" id="A0A7G5FHE1"/>
<dbReference type="RefSeq" id="WP_182386847.1">
    <property type="nucleotide sequence ID" value="NZ_CP059833.1"/>
</dbReference>
<dbReference type="InterPro" id="IPR005097">
    <property type="entry name" value="Sacchrp_dh_NADP-bd"/>
</dbReference>
<evidence type="ECO:0000313" key="3">
    <source>
        <dbReference type="Proteomes" id="UP000515570"/>
    </source>
</evidence>
<proteinExistence type="predicted"/>
<organism evidence="2 3">
    <name type="scientific">Corynebacterium hindlerae</name>
    <dbReference type="NCBI Taxonomy" id="699041"/>
    <lineage>
        <taxon>Bacteria</taxon>
        <taxon>Bacillati</taxon>
        <taxon>Actinomycetota</taxon>
        <taxon>Actinomycetes</taxon>
        <taxon>Mycobacteriales</taxon>
        <taxon>Corynebacteriaceae</taxon>
        <taxon>Corynebacterium</taxon>
    </lineage>
</organism>